<gene>
    <name evidence="2" type="ORF">KBTEX_00736</name>
</gene>
<dbReference type="AlphaFoldDB" id="A0A5B8R8Z8"/>
<feature type="transmembrane region" description="Helical" evidence="1">
    <location>
        <begin position="107"/>
        <end position="126"/>
    </location>
</feature>
<dbReference type="EMBL" id="MN079083">
    <property type="protein sequence ID" value="QEA04428.1"/>
    <property type="molecule type" value="Genomic_DNA"/>
</dbReference>
<sequence length="190" mass="19837">MPLSSSYALRLLVGSAAVAAPALHSLTDVMEWYQDGFSTAQLWLNYVAFLPMPWLLLGVYAVRAEALGAGALIGAVLYGIAFTYFAHTTLYALSAGVPDYESLWGQLGPLYTVHGALMVVGGLLFANSALRGKGLPAAAVLLFGIGLLVNLVLAVVPVPDILQAVGTAIRNAGLVGMGYAVLREKRGGAF</sequence>
<protein>
    <submittedName>
        <fullName evidence="2">Uncharacterized protein</fullName>
    </submittedName>
</protein>
<feature type="transmembrane region" description="Helical" evidence="1">
    <location>
        <begin position="43"/>
        <end position="62"/>
    </location>
</feature>
<reference evidence="2" key="1">
    <citation type="submission" date="2019-06" db="EMBL/GenBank/DDBJ databases">
        <authorList>
            <person name="Murdoch R.W."/>
            <person name="Fathepure B."/>
        </authorList>
    </citation>
    <scope>NUCLEOTIDE SEQUENCE</scope>
</reference>
<evidence type="ECO:0000313" key="2">
    <source>
        <dbReference type="EMBL" id="QEA04428.1"/>
    </source>
</evidence>
<organism evidence="2">
    <name type="scientific">uncultured organism</name>
    <dbReference type="NCBI Taxonomy" id="155900"/>
    <lineage>
        <taxon>unclassified sequences</taxon>
        <taxon>environmental samples</taxon>
    </lineage>
</organism>
<feature type="transmembrane region" description="Helical" evidence="1">
    <location>
        <begin position="138"/>
        <end position="155"/>
    </location>
</feature>
<feature type="transmembrane region" description="Helical" evidence="1">
    <location>
        <begin position="69"/>
        <end position="87"/>
    </location>
</feature>
<keyword evidence="1" id="KW-1133">Transmembrane helix</keyword>
<accession>A0A5B8R8Z8</accession>
<proteinExistence type="predicted"/>
<keyword evidence="1" id="KW-0812">Transmembrane</keyword>
<name>A0A5B8R8Z8_9ZZZZ</name>
<evidence type="ECO:0000256" key="1">
    <source>
        <dbReference type="SAM" id="Phobius"/>
    </source>
</evidence>
<keyword evidence="1" id="KW-0472">Membrane</keyword>
<feature type="transmembrane region" description="Helical" evidence="1">
    <location>
        <begin position="161"/>
        <end position="182"/>
    </location>
</feature>